<feature type="chain" id="PRO_5045710018" description="Histidine kinase" evidence="1">
    <location>
        <begin position="21"/>
        <end position="83"/>
    </location>
</feature>
<name>A0ABN1FFE0_9HYPH</name>
<evidence type="ECO:0000313" key="3">
    <source>
        <dbReference type="Proteomes" id="UP001424441"/>
    </source>
</evidence>
<reference evidence="2 3" key="1">
    <citation type="journal article" date="2019" name="Int. J. Syst. Evol. Microbiol.">
        <title>The Global Catalogue of Microorganisms (GCM) 10K type strain sequencing project: providing services to taxonomists for standard genome sequencing and annotation.</title>
        <authorList>
            <consortium name="The Broad Institute Genomics Platform"/>
            <consortium name="The Broad Institute Genome Sequencing Center for Infectious Disease"/>
            <person name="Wu L."/>
            <person name="Ma J."/>
        </authorList>
    </citation>
    <scope>NUCLEOTIDE SEQUENCE [LARGE SCALE GENOMIC DNA]</scope>
    <source>
        <strain evidence="2 3">JCM 15115</strain>
    </source>
</reference>
<comment type="caution">
    <text evidence="2">The sequence shown here is derived from an EMBL/GenBank/DDBJ whole genome shotgun (WGS) entry which is preliminary data.</text>
</comment>
<proteinExistence type="predicted"/>
<keyword evidence="1" id="KW-0732">Signal</keyword>
<organism evidence="2 3">
    <name type="scientific">Paenochrobactrum glaciei</name>
    <dbReference type="NCBI Taxonomy" id="486407"/>
    <lineage>
        <taxon>Bacteria</taxon>
        <taxon>Pseudomonadati</taxon>
        <taxon>Pseudomonadota</taxon>
        <taxon>Alphaproteobacteria</taxon>
        <taxon>Hyphomicrobiales</taxon>
        <taxon>Brucellaceae</taxon>
        <taxon>Paenochrobactrum</taxon>
    </lineage>
</organism>
<keyword evidence="3" id="KW-1185">Reference proteome</keyword>
<evidence type="ECO:0000256" key="1">
    <source>
        <dbReference type="SAM" id="SignalP"/>
    </source>
</evidence>
<dbReference type="EMBL" id="BAAADE010000001">
    <property type="protein sequence ID" value="GAA0589458.1"/>
    <property type="molecule type" value="Genomic_DNA"/>
</dbReference>
<accession>A0ABN1FFE0</accession>
<evidence type="ECO:0000313" key="2">
    <source>
        <dbReference type="EMBL" id="GAA0589458.1"/>
    </source>
</evidence>
<dbReference type="Proteomes" id="UP001424441">
    <property type="component" value="Unassembled WGS sequence"/>
</dbReference>
<sequence length="83" mass="9112">MKKTLLAVTMLMLTAAPSLACTAEEAQTKANDVTVKLQELATKNPQKAMEVSQKIQETQSSLANTTDLETVCKAYDEMLDMMK</sequence>
<evidence type="ECO:0008006" key="4">
    <source>
        <dbReference type="Google" id="ProtNLM"/>
    </source>
</evidence>
<protein>
    <recommendedName>
        <fullName evidence="4">Histidine kinase</fullName>
    </recommendedName>
</protein>
<gene>
    <name evidence="2" type="ORF">GCM10008943_00590</name>
</gene>
<feature type="signal peptide" evidence="1">
    <location>
        <begin position="1"/>
        <end position="20"/>
    </location>
</feature>
<dbReference type="RefSeq" id="WP_343799925.1">
    <property type="nucleotide sequence ID" value="NZ_BAAADE010000001.1"/>
</dbReference>